<dbReference type="AlphaFoldDB" id="A0A6I3JB95"/>
<evidence type="ECO:0000256" key="1">
    <source>
        <dbReference type="ARBA" id="ARBA00022491"/>
    </source>
</evidence>
<accession>A0A6I3JB95</accession>
<evidence type="ECO:0000313" key="6">
    <source>
        <dbReference type="Proteomes" id="UP000433406"/>
    </source>
</evidence>
<dbReference type="SUPFAM" id="SSF48498">
    <property type="entry name" value="Tetracyclin repressor-like, C-terminal domain"/>
    <property type="match status" value="1"/>
</dbReference>
<reference evidence="5 6" key="1">
    <citation type="submission" date="2019-10" db="EMBL/GenBank/DDBJ databases">
        <title>Nocardioides novel species isolated from the excrement of Marmot.</title>
        <authorList>
            <person name="Zhang G."/>
        </authorList>
    </citation>
    <scope>NUCLEOTIDE SEQUENCE [LARGE SCALE GENOMIC DNA]</scope>
    <source>
        <strain evidence="6">zg-579</strain>
    </source>
</reference>
<evidence type="ECO:0000256" key="3">
    <source>
        <dbReference type="ARBA" id="ARBA00023125"/>
    </source>
</evidence>
<sequence length="196" mass="20998">MRNHREDVVDQALRVLDTYGLADLTMRRLAKELGVQPSALYHHFPSKQLLLAAVADELLARGARPQTAGGTWEERARACCTQLRDAMLAYRDGAEVVATVHAFGLGAQAPERALADAVAGSGAAPDLVRAATRTLLHLVFGHTLDEQTHLQAGSAGAIDDDPRDRSDLEVGVGLVLDGIRARTAAHRPETPTSRTP</sequence>
<dbReference type="InterPro" id="IPR050109">
    <property type="entry name" value="HTH-type_TetR-like_transc_reg"/>
</dbReference>
<keyword evidence="1" id="KW-0678">Repressor</keyword>
<dbReference type="Pfam" id="PF02909">
    <property type="entry name" value="TetR_C_1"/>
    <property type="match status" value="1"/>
</dbReference>
<dbReference type="EMBL" id="WLCI01000011">
    <property type="protein sequence ID" value="MTB95375.1"/>
    <property type="molecule type" value="Genomic_DNA"/>
</dbReference>
<dbReference type="Gene3D" id="1.10.357.10">
    <property type="entry name" value="Tetracycline Repressor, domain 2"/>
    <property type="match status" value="1"/>
</dbReference>
<dbReference type="InterPro" id="IPR003012">
    <property type="entry name" value="Tet_transcr_reg_TetR"/>
</dbReference>
<dbReference type="GO" id="GO:0045892">
    <property type="term" value="P:negative regulation of DNA-templated transcription"/>
    <property type="evidence" value="ECO:0007669"/>
    <property type="project" value="InterPro"/>
</dbReference>
<evidence type="ECO:0000256" key="2">
    <source>
        <dbReference type="ARBA" id="ARBA00023015"/>
    </source>
</evidence>
<dbReference type="PROSITE" id="PS50977">
    <property type="entry name" value="HTH_TETR_2"/>
    <property type="match status" value="1"/>
</dbReference>
<dbReference type="PRINTS" id="PR00400">
    <property type="entry name" value="TETREPRESSOR"/>
</dbReference>
<dbReference type="PRINTS" id="PR00455">
    <property type="entry name" value="HTHTETR"/>
</dbReference>
<dbReference type="GO" id="GO:0046677">
    <property type="term" value="P:response to antibiotic"/>
    <property type="evidence" value="ECO:0007669"/>
    <property type="project" value="InterPro"/>
</dbReference>
<dbReference type="InterPro" id="IPR001647">
    <property type="entry name" value="HTH_TetR"/>
</dbReference>
<dbReference type="SUPFAM" id="SSF46689">
    <property type="entry name" value="Homeodomain-like"/>
    <property type="match status" value="1"/>
</dbReference>
<comment type="caution">
    <text evidence="5">The sequence shown here is derived from an EMBL/GenBank/DDBJ whole genome shotgun (WGS) entry which is preliminary data.</text>
</comment>
<dbReference type="RefSeq" id="WP_171896370.1">
    <property type="nucleotide sequence ID" value="NZ_CP053660.1"/>
</dbReference>
<evidence type="ECO:0000313" key="5">
    <source>
        <dbReference type="EMBL" id="MTB95375.1"/>
    </source>
</evidence>
<name>A0A6I3JB95_9ACTN</name>
<dbReference type="GO" id="GO:0003700">
    <property type="term" value="F:DNA-binding transcription factor activity"/>
    <property type="evidence" value="ECO:0007669"/>
    <property type="project" value="TreeGrafter"/>
</dbReference>
<dbReference type="Pfam" id="PF00440">
    <property type="entry name" value="TetR_N"/>
    <property type="match status" value="1"/>
</dbReference>
<proteinExistence type="predicted"/>
<keyword evidence="2" id="KW-0805">Transcription regulation</keyword>
<evidence type="ECO:0000256" key="4">
    <source>
        <dbReference type="ARBA" id="ARBA00023163"/>
    </source>
</evidence>
<dbReference type="Proteomes" id="UP000433406">
    <property type="component" value="Unassembled WGS sequence"/>
</dbReference>
<gene>
    <name evidence="5" type="ORF">GGQ22_09785</name>
</gene>
<protein>
    <submittedName>
        <fullName evidence="5">TetR family transcriptional regulator</fullName>
    </submittedName>
</protein>
<keyword evidence="3" id="KW-0238">DNA-binding</keyword>
<dbReference type="PANTHER" id="PTHR30055:SF234">
    <property type="entry name" value="HTH-TYPE TRANSCRIPTIONAL REGULATOR BETI"/>
    <property type="match status" value="1"/>
</dbReference>
<keyword evidence="4" id="KW-0804">Transcription</keyword>
<dbReference type="GO" id="GO:0000976">
    <property type="term" value="F:transcription cis-regulatory region binding"/>
    <property type="evidence" value="ECO:0007669"/>
    <property type="project" value="TreeGrafter"/>
</dbReference>
<dbReference type="InterPro" id="IPR004111">
    <property type="entry name" value="Repressor_TetR_C"/>
</dbReference>
<keyword evidence="6" id="KW-1185">Reference proteome</keyword>
<dbReference type="PANTHER" id="PTHR30055">
    <property type="entry name" value="HTH-TYPE TRANSCRIPTIONAL REGULATOR RUTR"/>
    <property type="match status" value="1"/>
</dbReference>
<organism evidence="5 6">
    <name type="scientific">Nocardioides marmotae</name>
    <dbReference type="NCBI Taxonomy" id="2663857"/>
    <lineage>
        <taxon>Bacteria</taxon>
        <taxon>Bacillati</taxon>
        <taxon>Actinomycetota</taxon>
        <taxon>Actinomycetes</taxon>
        <taxon>Propionibacteriales</taxon>
        <taxon>Nocardioidaceae</taxon>
        <taxon>Nocardioides</taxon>
    </lineage>
</organism>
<dbReference type="InterPro" id="IPR036271">
    <property type="entry name" value="Tet_transcr_reg_TetR-rel_C_sf"/>
</dbReference>
<dbReference type="InterPro" id="IPR009057">
    <property type="entry name" value="Homeodomain-like_sf"/>
</dbReference>
<dbReference type="Gene3D" id="1.10.10.60">
    <property type="entry name" value="Homeodomain-like"/>
    <property type="match status" value="1"/>
</dbReference>